<accession>A0A915IXN8</accession>
<dbReference type="AlphaFoldDB" id="A0A915IXN8"/>
<dbReference type="Proteomes" id="UP000887565">
    <property type="component" value="Unplaced"/>
</dbReference>
<organism evidence="1 2">
    <name type="scientific">Romanomermis culicivorax</name>
    <name type="common">Nematode worm</name>
    <dbReference type="NCBI Taxonomy" id="13658"/>
    <lineage>
        <taxon>Eukaryota</taxon>
        <taxon>Metazoa</taxon>
        <taxon>Ecdysozoa</taxon>
        <taxon>Nematoda</taxon>
        <taxon>Enoplea</taxon>
        <taxon>Dorylaimia</taxon>
        <taxon>Mermithida</taxon>
        <taxon>Mermithoidea</taxon>
        <taxon>Mermithidae</taxon>
        <taxon>Romanomermis</taxon>
    </lineage>
</organism>
<dbReference type="WBParaSite" id="nRc.2.0.1.t18598-RA">
    <property type="protein sequence ID" value="nRc.2.0.1.t18598-RA"/>
    <property type="gene ID" value="nRc.2.0.1.g18598"/>
</dbReference>
<proteinExistence type="predicted"/>
<protein>
    <submittedName>
        <fullName evidence="2">Uncharacterized protein</fullName>
    </submittedName>
</protein>
<keyword evidence="1" id="KW-1185">Reference proteome</keyword>
<name>A0A915IXN8_ROMCU</name>
<reference evidence="2" key="1">
    <citation type="submission" date="2022-11" db="UniProtKB">
        <authorList>
            <consortium name="WormBaseParasite"/>
        </authorList>
    </citation>
    <scope>IDENTIFICATION</scope>
</reference>
<sequence>RTVTKKLAEIAYVKPVGIDSCLNGYGQLIDVVHHFVEIGQSEYPARIASHYLQFISICFRHTNRNYRDACRMCQIGCRTNNVLIVRLSIEYFKEKGNKLYYSEVVKRSRYGRTTQRCSIDVTYFANFGHQLVAVLYRIQGDFLSW</sequence>
<evidence type="ECO:0000313" key="1">
    <source>
        <dbReference type="Proteomes" id="UP000887565"/>
    </source>
</evidence>
<evidence type="ECO:0000313" key="2">
    <source>
        <dbReference type="WBParaSite" id="nRc.2.0.1.t18598-RA"/>
    </source>
</evidence>